<gene>
    <name evidence="1" type="ORF">GCM10010094_65030</name>
</gene>
<dbReference type="Proteomes" id="UP000637788">
    <property type="component" value="Unassembled WGS sequence"/>
</dbReference>
<evidence type="ECO:0000313" key="2">
    <source>
        <dbReference type="Proteomes" id="UP000637788"/>
    </source>
</evidence>
<name>A0A917R881_9ACTN</name>
<comment type="caution">
    <text evidence="1">The sequence shown here is derived from an EMBL/GenBank/DDBJ whole genome shotgun (WGS) entry which is preliminary data.</text>
</comment>
<protein>
    <submittedName>
        <fullName evidence="1">Uncharacterized protein</fullName>
    </submittedName>
</protein>
<reference evidence="1" key="2">
    <citation type="submission" date="2020-09" db="EMBL/GenBank/DDBJ databases">
        <authorList>
            <person name="Sun Q."/>
            <person name="Ohkuma M."/>
        </authorList>
    </citation>
    <scope>NUCLEOTIDE SEQUENCE</scope>
    <source>
        <strain evidence="1">JCM 3035</strain>
    </source>
</reference>
<organism evidence="1 2">
    <name type="scientific">Streptomyces flaveus</name>
    <dbReference type="NCBI Taxonomy" id="66370"/>
    <lineage>
        <taxon>Bacteria</taxon>
        <taxon>Bacillati</taxon>
        <taxon>Actinomycetota</taxon>
        <taxon>Actinomycetes</taxon>
        <taxon>Kitasatosporales</taxon>
        <taxon>Streptomycetaceae</taxon>
        <taxon>Streptomyces</taxon>
        <taxon>Streptomyces aurantiacus group</taxon>
    </lineage>
</organism>
<proteinExistence type="predicted"/>
<evidence type="ECO:0000313" key="1">
    <source>
        <dbReference type="EMBL" id="GGK95039.1"/>
    </source>
</evidence>
<reference evidence="1" key="1">
    <citation type="journal article" date="2014" name="Int. J. Syst. Evol. Microbiol.">
        <title>Complete genome sequence of Corynebacterium casei LMG S-19264T (=DSM 44701T), isolated from a smear-ripened cheese.</title>
        <authorList>
            <consortium name="US DOE Joint Genome Institute (JGI-PGF)"/>
            <person name="Walter F."/>
            <person name="Albersmeier A."/>
            <person name="Kalinowski J."/>
            <person name="Ruckert C."/>
        </authorList>
    </citation>
    <scope>NUCLEOTIDE SEQUENCE</scope>
    <source>
        <strain evidence="1">JCM 3035</strain>
    </source>
</reference>
<keyword evidence="2" id="KW-1185">Reference proteome</keyword>
<accession>A0A917R881</accession>
<dbReference type="EMBL" id="BMPQ01000021">
    <property type="protein sequence ID" value="GGK95039.1"/>
    <property type="molecule type" value="Genomic_DNA"/>
</dbReference>
<sequence length="56" mass="6089">MNTPTSHRITYTGIARSLRRRTTLLGTFVFGALVLGALAFGASVFATALIGYLAWW</sequence>
<dbReference type="AlphaFoldDB" id="A0A917R881"/>